<protein>
    <submittedName>
        <fullName evidence="1">Uncharacterized protein</fullName>
    </submittedName>
</protein>
<reference evidence="1 2" key="1">
    <citation type="submission" date="2021-06" db="EMBL/GenBank/DDBJ databases">
        <title>Caerostris extrusa draft genome.</title>
        <authorList>
            <person name="Kono N."/>
            <person name="Arakawa K."/>
        </authorList>
    </citation>
    <scope>NUCLEOTIDE SEQUENCE [LARGE SCALE GENOMIC DNA]</scope>
</reference>
<gene>
    <name evidence="1" type="ORF">CEXT_798691</name>
</gene>
<dbReference type="AlphaFoldDB" id="A0AAV4XVA0"/>
<evidence type="ECO:0000313" key="2">
    <source>
        <dbReference type="Proteomes" id="UP001054945"/>
    </source>
</evidence>
<keyword evidence="2" id="KW-1185">Reference proteome</keyword>
<organism evidence="1 2">
    <name type="scientific">Caerostris extrusa</name>
    <name type="common">Bark spider</name>
    <name type="synonym">Caerostris bankana</name>
    <dbReference type="NCBI Taxonomy" id="172846"/>
    <lineage>
        <taxon>Eukaryota</taxon>
        <taxon>Metazoa</taxon>
        <taxon>Ecdysozoa</taxon>
        <taxon>Arthropoda</taxon>
        <taxon>Chelicerata</taxon>
        <taxon>Arachnida</taxon>
        <taxon>Araneae</taxon>
        <taxon>Araneomorphae</taxon>
        <taxon>Entelegynae</taxon>
        <taxon>Araneoidea</taxon>
        <taxon>Araneidae</taxon>
        <taxon>Caerostris</taxon>
    </lineage>
</organism>
<accession>A0AAV4XVA0</accession>
<comment type="caution">
    <text evidence="1">The sequence shown here is derived from an EMBL/GenBank/DDBJ whole genome shotgun (WGS) entry which is preliminary data.</text>
</comment>
<dbReference type="EMBL" id="BPLR01000992">
    <property type="protein sequence ID" value="GIY98952.1"/>
    <property type="molecule type" value="Genomic_DNA"/>
</dbReference>
<evidence type="ECO:0000313" key="1">
    <source>
        <dbReference type="EMBL" id="GIY98952.1"/>
    </source>
</evidence>
<dbReference type="Proteomes" id="UP001054945">
    <property type="component" value="Unassembled WGS sequence"/>
</dbReference>
<name>A0AAV4XVA0_CAEEX</name>
<proteinExistence type="predicted"/>
<sequence length="76" mass="8725">MKDTPGMTLSPLPTAGHFSVRLHPLPHDCGTFPFLTVDFVPKEEEQEWVDEKRILLSPELTAKLELFLWIIDFMGD</sequence>